<dbReference type="HOGENOM" id="CLU_105986_1_0_1"/>
<feature type="transmembrane region" description="Helical" evidence="7">
    <location>
        <begin position="210"/>
        <end position="228"/>
    </location>
</feature>
<dbReference type="STRING" id="1206466.K0KPX6"/>
<dbReference type="InParanoid" id="K0KPX6"/>
<dbReference type="FunCoup" id="K0KPX6">
    <property type="interactions" value="120"/>
</dbReference>
<reference evidence="8 9" key="1">
    <citation type="journal article" date="2012" name="Eukaryot. Cell">
        <title>Draft genome sequence of Wickerhamomyces ciferrii NRRL Y-1031 F-60-10.</title>
        <authorList>
            <person name="Schneider J."/>
            <person name="Andrea H."/>
            <person name="Blom J."/>
            <person name="Jaenicke S."/>
            <person name="Ruckert C."/>
            <person name="Schorsch C."/>
            <person name="Szczepanowski R."/>
            <person name="Farwick M."/>
            <person name="Goesmann A."/>
            <person name="Puhler A."/>
            <person name="Schaffer S."/>
            <person name="Tauch A."/>
            <person name="Kohler T."/>
            <person name="Brinkrolf K."/>
        </authorList>
    </citation>
    <scope>NUCLEOTIDE SEQUENCE [LARGE SCALE GENOMIC DNA]</scope>
    <source>
        <strain evidence="9">ATCC 14091 / BCRC 22168 / CBS 111 / JCM 3599 / NBRC 0793 / NRRL Y-1031 F-60-10</strain>
    </source>
</reference>
<evidence type="ECO:0000313" key="8">
    <source>
        <dbReference type="EMBL" id="CCH44217.1"/>
    </source>
</evidence>
<evidence type="ECO:0000256" key="7">
    <source>
        <dbReference type="SAM" id="Phobius"/>
    </source>
</evidence>
<dbReference type="GO" id="GO:0000422">
    <property type="term" value="P:autophagy of mitochondrion"/>
    <property type="evidence" value="ECO:0007669"/>
    <property type="project" value="TreeGrafter"/>
</dbReference>
<comment type="caution">
    <text evidence="8">The sequence shown here is derived from an EMBL/GenBank/DDBJ whole genome shotgun (WGS) entry which is preliminary data.</text>
</comment>
<protein>
    <submittedName>
        <fullName evidence="8">Membrane protein</fullName>
    </submittedName>
</protein>
<gene>
    <name evidence="8" type="ORF">BN7_3776</name>
</gene>
<evidence type="ECO:0000256" key="1">
    <source>
        <dbReference type="ARBA" id="ARBA00004141"/>
    </source>
</evidence>
<dbReference type="PANTHER" id="PTHR37278:SF1">
    <property type="entry name" value="AUTOPHAGY-RELATED PROTEIN 33-RELATED"/>
    <property type="match status" value="1"/>
</dbReference>
<evidence type="ECO:0000256" key="4">
    <source>
        <dbReference type="ARBA" id="ARBA00023136"/>
    </source>
</evidence>
<organism evidence="8 9">
    <name type="scientific">Wickerhamomyces ciferrii (strain ATCC 14091 / BCRC 22168 / CBS 111 / JCM 3599 / NBRC 0793 / NRRL Y-1031 F-60-10)</name>
    <name type="common">Yeast</name>
    <name type="synonym">Pichia ciferrii</name>
    <dbReference type="NCBI Taxonomy" id="1206466"/>
    <lineage>
        <taxon>Eukaryota</taxon>
        <taxon>Fungi</taxon>
        <taxon>Dikarya</taxon>
        <taxon>Ascomycota</taxon>
        <taxon>Saccharomycotina</taxon>
        <taxon>Saccharomycetes</taxon>
        <taxon>Phaffomycetales</taxon>
        <taxon>Wickerhamomycetaceae</taxon>
        <taxon>Wickerhamomyces</taxon>
    </lineage>
</organism>
<keyword evidence="4 7" id="KW-0472">Membrane</keyword>
<feature type="transmembrane region" description="Helical" evidence="7">
    <location>
        <begin position="89"/>
        <end position="108"/>
    </location>
</feature>
<keyword evidence="3 7" id="KW-1133">Transmembrane helix</keyword>
<evidence type="ECO:0000256" key="6">
    <source>
        <dbReference type="SAM" id="MobiDB-lite"/>
    </source>
</evidence>
<dbReference type="InterPro" id="IPR051668">
    <property type="entry name" value="ATG33"/>
</dbReference>
<feature type="region of interest" description="Disordered" evidence="6">
    <location>
        <begin position="157"/>
        <end position="182"/>
    </location>
</feature>
<evidence type="ECO:0000313" key="9">
    <source>
        <dbReference type="Proteomes" id="UP000009328"/>
    </source>
</evidence>
<evidence type="ECO:0000256" key="5">
    <source>
        <dbReference type="ARBA" id="ARBA00038013"/>
    </source>
</evidence>
<dbReference type="PANTHER" id="PTHR37278">
    <property type="entry name" value="AUTOPHAGY-RELATED PROTEIN 33-RELATED"/>
    <property type="match status" value="1"/>
</dbReference>
<keyword evidence="2 7" id="KW-0812">Transmembrane</keyword>
<dbReference type="Proteomes" id="UP000009328">
    <property type="component" value="Unassembled WGS sequence"/>
</dbReference>
<dbReference type="AlphaFoldDB" id="K0KPX6"/>
<evidence type="ECO:0000256" key="2">
    <source>
        <dbReference type="ARBA" id="ARBA00022692"/>
    </source>
</evidence>
<comment type="similarity">
    <text evidence="5">Belongs to the ATG33 family.</text>
</comment>
<feature type="transmembrane region" description="Helical" evidence="7">
    <location>
        <begin position="55"/>
        <end position="77"/>
    </location>
</feature>
<comment type="subcellular location">
    <subcellularLocation>
        <location evidence="1">Membrane</location>
        <topology evidence="1">Multi-pass membrane protein</topology>
    </subcellularLocation>
</comment>
<name>K0KPX6_WICCF</name>
<dbReference type="GO" id="GO:0005741">
    <property type="term" value="C:mitochondrial outer membrane"/>
    <property type="evidence" value="ECO:0007669"/>
    <property type="project" value="TreeGrafter"/>
</dbReference>
<dbReference type="EMBL" id="CAIF01000112">
    <property type="protein sequence ID" value="CCH44217.1"/>
    <property type="molecule type" value="Genomic_DNA"/>
</dbReference>
<dbReference type="eggNOG" id="ENOG502S27M">
    <property type="taxonomic scope" value="Eukaryota"/>
</dbReference>
<accession>K0KPX6</accession>
<dbReference type="GO" id="GO:0016236">
    <property type="term" value="P:macroautophagy"/>
    <property type="evidence" value="ECO:0007669"/>
    <property type="project" value="TreeGrafter"/>
</dbReference>
<proteinExistence type="inferred from homology"/>
<keyword evidence="9" id="KW-1185">Reference proteome</keyword>
<sequence>MGTCLAVTKIIGTTSLGIFAGYSISNISTYDILIKVLSQSNLIDFAQWNGKINEILVKNSIVLGGLGGISSLLFALSYNSSPSSGKHPYLIYASLVLPISSILIGILGKNEISNYLKLDSLIEKFKQGNTISGDNVKQVKQVITSELDNSVYKDLGDDSVSTTSEQDQDQEPITPEGQNEDDEISKEVEIHLNKTTILNLLNKLNFINKFISGVSVLGFVISSIGIYGDY</sequence>
<evidence type="ECO:0000256" key="3">
    <source>
        <dbReference type="ARBA" id="ARBA00022989"/>
    </source>
</evidence>